<protein>
    <recommendedName>
        <fullName evidence="5">FYVE-type domain-containing protein</fullName>
    </recommendedName>
</protein>
<feature type="domain" description="FYVE-type" evidence="5">
    <location>
        <begin position="205"/>
        <end position="259"/>
    </location>
</feature>
<keyword evidence="2 4" id="KW-0863">Zinc-finger</keyword>
<dbReference type="RefSeq" id="XP_008878185.1">
    <property type="nucleotide sequence ID" value="XM_008879963.1"/>
</dbReference>
<evidence type="ECO:0000256" key="4">
    <source>
        <dbReference type="PROSITE-ProRule" id="PRU00091"/>
    </source>
</evidence>
<evidence type="ECO:0000259" key="5">
    <source>
        <dbReference type="PROSITE" id="PS50178"/>
    </source>
</evidence>
<dbReference type="EMBL" id="KI913994">
    <property type="protein sequence ID" value="ETV93163.1"/>
    <property type="molecule type" value="Genomic_DNA"/>
</dbReference>
<dbReference type="SUPFAM" id="SSF57903">
    <property type="entry name" value="FYVE/PHD zinc finger"/>
    <property type="match status" value="1"/>
</dbReference>
<evidence type="ECO:0000256" key="2">
    <source>
        <dbReference type="ARBA" id="ARBA00022771"/>
    </source>
</evidence>
<dbReference type="AlphaFoldDB" id="A0A024TGI3"/>
<accession>A0A024TGI3</accession>
<dbReference type="STRING" id="157072.A0A024TGI3"/>
<dbReference type="InterPro" id="IPR023393">
    <property type="entry name" value="START-like_dom_sf"/>
</dbReference>
<dbReference type="Gene3D" id="3.30.40.10">
    <property type="entry name" value="Zinc/RING finger domain, C3HC4 (zinc finger)"/>
    <property type="match status" value="1"/>
</dbReference>
<dbReference type="Gene3D" id="3.30.530.20">
    <property type="match status" value="1"/>
</dbReference>
<evidence type="ECO:0000256" key="1">
    <source>
        <dbReference type="ARBA" id="ARBA00022723"/>
    </source>
</evidence>
<dbReference type="InterPro" id="IPR000306">
    <property type="entry name" value="Znf_FYVE"/>
</dbReference>
<gene>
    <name evidence="6" type="ORF">H310_12771</name>
</gene>
<dbReference type="InterPro" id="IPR011011">
    <property type="entry name" value="Znf_FYVE_PHD"/>
</dbReference>
<dbReference type="PROSITE" id="PS50178">
    <property type="entry name" value="ZF_FYVE"/>
    <property type="match status" value="1"/>
</dbReference>
<evidence type="ECO:0000313" key="6">
    <source>
        <dbReference type="EMBL" id="ETV93163.1"/>
    </source>
</evidence>
<dbReference type="PANTHER" id="PTHR13510">
    <property type="entry name" value="FYVE-FINGER-CONTAINING RAB5 EFFECTOR PROTEIN RABENOSYN-5-RELATED"/>
    <property type="match status" value="1"/>
</dbReference>
<dbReference type="VEuPathDB" id="FungiDB:H310_12771"/>
<proteinExistence type="predicted"/>
<dbReference type="InterPro" id="IPR052727">
    <property type="entry name" value="Rab4/Rab5_effector"/>
</dbReference>
<dbReference type="SMART" id="SM00064">
    <property type="entry name" value="FYVE"/>
    <property type="match status" value="1"/>
</dbReference>
<dbReference type="GeneID" id="20089821"/>
<dbReference type="PANTHER" id="PTHR13510:SF44">
    <property type="entry name" value="RABENOSYN-5"/>
    <property type="match status" value="1"/>
</dbReference>
<reference evidence="6" key="1">
    <citation type="submission" date="2013-12" db="EMBL/GenBank/DDBJ databases">
        <title>The Genome Sequence of Aphanomyces invadans NJM9701.</title>
        <authorList>
            <consortium name="The Broad Institute Genomics Platform"/>
            <person name="Russ C."/>
            <person name="Tyler B."/>
            <person name="van West P."/>
            <person name="Dieguez-Uribeondo J."/>
            <person name="Young S.K."/>
            <person name="Zeng Q."/>
            <person name="Gargeya S."/>
            <person name="Fitzgerald M."/>
            <person name="Abouelleil A."/>
            <person name="Alvarado L."/>
            <person name="Chapman S.B."/>
            <person name="Gainer-Dewar J."/>
            <person name="Goldberg J."/>
            <person name="Griggs A."/>
            <person name="Gujja S."/>
            <person name="Hansen M."/>
            <person name="Howarth C."/>
            <person name="Imamovic A."/>
            <person name="Ireland A."/>
            <person name="Larimer J."/>
            <person name="McCowan C."/>
            <person name="Murphy C."/>
            <person name="Pearson M."/>
            <person name="Poon T.W."/>
            <person name="Priest M."/>
            <person name="Roberts A."/>
            <person name="Saif S."/>
            <person name="Shea T."/>
            <person name="Sykes S."/>
            <person name="Wortman J."/>
            <person name="Nusbaum C."/>
            <person name="Birren B."/>
        </authorList>
    </citation>
    <scope>NUCLEOTIDE SEQUENCE [LARGE SCALE GENOMIC DNA]</scope>
    <source>
        <strain evidence="6">NJM9701</strain>
    </source>
</reference>
<dbReference type="InterPro" id="IPR013083">
    <property type="entry name" value="Znf_RING/FYVE/PHD"/>
</dbReference>
<dbReference type="GO" id="GO:0008270">
    <property type="term" value="F:zinc ion binding"/>
    <property type="evidence" value="ECO:0007669"/>
    <property type="project" value="UniProtKB-KW"/>
</dbReference>
<organism evidence="6">
    <name type="scientific">Aphanomyces invadans</name>
    <dbReference type="NCBI Taxonomy" id="157072"/>
    <lineage>
        <taxon>Eukaryota</taxon>
        <taxon>Sar</taxon>
        <taxon>Stramenopiles</taxon>
        <taxon>Oomycota</taxon>
        <taxon>Saprolegniomycetes</taxon>
        <taxon>Saprolegniales</taxon>
        <taxon>Verrucalvaceae</taxon>
        <taxon>Aphanomyces</taxon>
    </lineage>
</organism>
<name>A0A024TGI3_9STRA</name>
<dbReference type="Pfam" id="PF01363">
    <property type="entry name" value="FYVE"/>
    <property type="match status" value="1"/>
</dbReference>
<sequence>MHSDDADLKLFEGRDPFTPTPAVLHRGTTEFIGHLDEVALYYRLHHDKGYGVFAASQSLYTIVDTPTISVRIKWVARVHTTDGLVAKKRHDFCVLEGRHVVQPRGKSSPGIVVMCWTSIDMACCPPVPGIVRGVMYPSGVVCIQAPRPGYLHMSAIAHIDANGPHAMAIRASRELCHGFAQVELRLRQTRLSTSSFLLERDLRPLDSRRACFLCQRSFSAFRKKTHCLKCGEVMCTACNPKWSVLVNGHHAKRRACTLCSLACGAPSNASTTAKPPTLQGRRWDEDLSHPVVVRMSDASSFGTDDSMSRYSDSVCSDGYRT</sequence>
<dbReference type="OrthoDB" id="59153at2759"/>
<keyword evidence="1" id="KW-0479">Metal-binding</keyword>
<dbReference type="SUPFAM" id="SSF55961">
    <property type="entry name" value="Bet v1-like"/>
    <property type="match status" value="1"/>
</dbReference>
<evidence type="ECO:0000256" key="3">
    <source>
        <dbReference type="ARBA" id="ARBA00022833"/>
    </source>
</evidence>
<dbReference type="CDD" id="cd00065">
    <property type="entry name" value="FYVE_like_SF"/>
    <property type="match status" value="1"/>
</dbReference>
<keyword evidence="3" id="KW-0862">Zinc</keyword>
<dbReference type="InterPro" id="IPR017455">
    <property type="entry name" value="Znf_FYVE-rel"/>
</dbReference>